<dbReference type="InterPro" id="IPR036259">
    <property type="entry name" value="MFS_trans_sf"/>
</dbReference>
<dbReference type="PANTHER" id="PTHR43129">
    <property type="entry name" value="FOSMIDOMYCIN RESISTANCE PROTEIN"/>
    <property type="match status" value="1"/>
</dbReference>
<sequence length="389" mass="41403">MNKKFLWVLSLGHAFTDLNQGALPAILPFLIMSGNLSYASAAGLIFAMALSSSIVQPLFGLWADKASKSWLMPSGVLLAGTSLATIGYLPNYWSMFIAAIISGIGIAAFHPEAAKFANRAAGEKKGSGISIFSVGGNIGFALGPALVTPALLLWGLKGTIVLAIPAIIMFFVLGSQVKEFIPLLSASNQTQQADTILVKDEWGKFSWLTLAIVARSIIFYSLNTFLPLYWLKVLYQSEAVSGMALTIMFTAGAVSTLLGGRLADRYGVLNVVRLGFVLLVPSLYCLTMVKDVTLATLLLLPVAFSLFSISGPLVLLGQKYLPNKIGFASGVTLGLAVSIGGLVTPLIGQYADQHGLLATLTLLVFVPIFGSLVVLTLRKPMEFLHIKKS</sequence>
<dbReference type="CDD" id="cd17478">
    <property type="entry name" value="MFS_FsR"/>
    <property type="match status" value="1"/>
</dbReference>
<dbReference type="AlphaFoldDB" id="A0A9D1SKW8"/>
<dbReference type="InterPro" id="IPR011701">
    <property type="entry name" value="MFS"/>
</dbReference>
<keyword evidence="3 6" id="KW-0812">Transmembrane</keyword>
<protein>
    <submittedName>
        <fullName evidence="8">MFS transporter</fullName>
    </submittedName>
</protein>
<comment type="subcellular location">
    <subcellularLocation>
        <location evidence="1">Cell membrane</location>
        <topology evidence="1">Multi-pass membrane protein</topology>
    </subcellularLocation>
</comment>
<feature type="transmembrane region" description="Helical" evidence="6">
    <location>
        <begin position="242"/>
        <end position="259"/>
    </location>
</feature>
<evidence type="ECO:0000256" key="1">
    <source>
        <dbReference type="ARBA" id="ARBA00004651"/>
    </source>
</evidence>
<keyword evidence="5 6" id="KW-0472">Membrane</keyword>
<feature type="transmembrane region" description="Helical" evidence="6">
    <location>
        <begin position="126"/>
        <end position="146"/>
    </location>
</feature>
<dbReference type="Gene3D" id="1.20.1250.20">
    <property type="entry name" value="MFS general substrate transporter like domains"/>
    <property type="match status" value="2"/>
</dbReference>
<evidence type="ECO:0000313" key="8">
    <source>
        <dbReference type="EMBL" id="HIU63695.1"/>
    </source>
</evidence>
<feature type="domain" description="Major facilitator superfamily (MFS) profile" evidence="7">
    <location>
        <begin position="5"/>
        <end position="382"/>
    </location>
</feature>
<feature type="transmembrane region" description="Helical" evidence="6">
    <location>
        <begin position="271"/>
        <end position="289"/>
    </location>
</feature>
<feature type="transmembrane region" description="Helical" evidence="6">
    <location>
        <begin position="354"/>
        <end position="377"/>
    </location>
</feature>
<dbReference type="PROSITE" id="PS50850">
    <property type="entry name" value="MFS"/>
    <property type="match status" value="1"/>
</dbReference>
<organism evidence="8 9">
    <name type="scientific">Candidatus Avacidaminococcus intestinavium</name>
    <dbReference type="NCBI Taxonomy" id="2840684"/>
    <lineage>
        <taxon>Bacteria</taxon>
        <taxon>Bacillati</taxon>
        <taxon>Bacillota</taxon>
        <taxon>Negativicutes</taxon>
        <taxon>Acidaminococcales</taxon>
        <taxon>Acidaminococcaceae</taxon>
        <taxon>Acidaminococcaceae incertae sedis</taxon>
        <taxon>Candidatus Avacidaminococcus</taxon>
    </lineage>
</organism>
<dbReference type="Proteomes" id="UP000824099">
    <property type="component" value="Unassembled WGS sequence"/>
</dbReference>
<reference evidence="8" key="2">
    <citation type="journal article" date="2021" name="PeerJ">
        <title>Extensive microbial diversity within the chicken gut microbiome revealed by metagenomics and culture.</title>
        <authorList>
            <person name="Gilroy R."/>
            <person name="Ravi A."/>
            <person name="Getino M."/>
            <person name="Pursley I."/>
            <person name="Horton D.L."/>
            <person name="Alikhan N.F."/>
            <person name="Baker D."/>
            <person name="Gharbi K."/>
            <person name="Hall N."/>
            <person name="Watson M."/>
            <person name="Adriaenssens E.M."/>
            <person name="Foster-Nyarko E."/>
            <person name="Jarju S."/>
            <person name="Secka A."/>
            <person name="Antonio M."/>
            <person name="Oren A."/>
            <person name="Chaudhuri R.R."/>
            <person name="La Ragione R."/>
            <person name="Hildebrand F."/>
            <person name="Pallen M.J."/>
        </authorList>
    </citation>
    <scope>NUCLEOTIDE SEQUENCE</scope>
    <source>
        <strain evidence="8">CHK160-1198</strain>
    </source>
</reference>
<dbReference type="SUPFAM" id="SSF103473">
    <property type="entry name" value="MFS general substrate transporter"/>
    <property type="match status" value="1"/>
</dbReference>
<feature type="transmembrane region" description="Helical" evidence="6">
    <location>
        <begin position="207"/>
        <end position="230"/>
    </location>
</feature>
<dbReference type="PANTHER" id="PTHR43129:SF1">
    <property type="entry name" value="FOSMIDOMYCIN RESISTANCE PROTEIN"/>
    <property type="match status" value="1"/>
</dbReference>
<accession>A0A9D1SKW8</accession>
<dbReference type="InterPro" id="IPR020846">
    <property type="entry name" value="MFS_dom"/>
</dbReference>
<proteinExistence type="predicted"/>
<evidence type="ECO:0000256" key="5">
    <source>
        <dbReference type="ARBA" id="ARBA00023136"/>
    </source>
</evidence>
<evidence type="ECO:0000256" key="2">
    <source>
        <dbReference type="ARBA" id="ARBA00022448"/>
    </source>
</evidence>
<dbReference type="EMBL" id="DVNI01000021">
    <property type="protein sequence ID" value="HIU63695.1"/>
    <property type="molecule type" value="Genomic_DNA"/>
</dbReference>
<gene>
    <name evidence="8" type="ORF">IAB06_01465</name>
</gene>
<dbReference type="Pfam" id="PF07690">
    <property type="entry name" value="MFS_1"/>
    <property type="match status" value="1"/>
</dbReference>
<dbReference type="GO" id="GO:0022857">
    <property type="term" value="F:transmembrane transporter activity"/>
    <property type="evidence" value="ECO:0007669"/>
    <property type="project" value="InterPro"/>
</dbReference>
<comment type="caution">
    <text evidence="8">The sequence shown here is derived from an EMBL/GenBank/DDBJ whole genome shotgun (WGS) entry which is preliminary data.</text>
</comment>
<evidence type="ECO:0000256" key="3">
    <source>
        <dbReference type="ARBA" id="ARBA00022692"/>
    </source>
</evidence>
<keyword evidence="2" id="KW-0813">Transport</keyword>
<evidence type="ECO:0000313" key="9">
    <source>
        <dbReference type="Proteomes" id="UP000824099"/>
    </source>
</evidence>
<evidence type="ECO:0000256" key="6">
    <source>
        <dbReference type="SAM" id="Phobius"/>
    </source>
</evidence>
<feature type="transmembrane region" description="Helical" evidence="6">
    <location>
        <begin position="70"/>
        <end position="89"/>
    </location>
</feature>
<evidence type="ECO:0000256" key="4">
    <source>
        <dbReference type="ARBA" id="ARBA00022989"/>
    </source>
</evidence>
<feature type="transmembrane region" description="Helical" evidence="6">
    <location>
        <begin position="40"/>
        <end position="63"/>
    </location>
</feature>
<name>A0A9D1SKW8_9FIRM</name>
<evidence type="ECO:0000259" key="7">
    <source>
        <dbReference type="PROSITE" id="PS50850"/>
    </source>
</evidence>
<feature type="transmembrane region" description="Helical" evidence="6">
    <location>
        <begin position="152"/>
        <end position="173"/>
    </location>
</feature>
<feature type="transmembrane region" description="Helical" evidence="6">
    <location>
        <begin position="295"/>
        <end position="315"/>
    </location>
</feature>
<dbReference type="GO" id="GO:0005886">
    <property type="term" value="C:plasma membrane"/>
    <property type="evidence" value="ECO:0007669"/>
    <property type="project" value="UniProtKB-SubCell"/>
</dbReference>
<reference evidence="8" key="1">
    <citation type="submission" date="2020-10" db="EMBL/GenBank/DDBJ databases">
        <authorList>
            <person name="Gilroy R."/>
        </authorList>
    </citation>
    <scope>NUCLEOTIDE SEQUENCE</scope>
    <source>
        <strain evidence="8">CHK160-1198</strain>
    </source>
</reference>
<keyword evidence="4 6" id="KW-1133">Transmembrane helix</keyword>
<feature type="transmembrane region" description="Helical" evidence="6">
    <location>
        <begin position="327"/>
        <end position="348"/>
    </location>
</feature>
<feature type="transmembrane region" description="Helical" evidence="6">
    <location>
        <begin position="95"/>
        <end position="114"/>
    </location>
</feature>